<sequence length="209" mass="23036">MSGPDETRRVSSQATIGLPQAAAQFQRGSNHSTTAQPMLSHQERESRTEIFTFDLEEIPETGILPPARAHGRDPAQNQRKSNESQDRVSRKRNQGDEPLQSGSGSSIADSHGKLEVSNYDTFTYAITIPEDTPPTQPSNIDSAISRASGVKRAFHGIRQGRSARKKTAKQDSLGRTVLNSPGRDSALIYCCGLRNERRSRYILRGLSIF</sequence>
<dbReference type="EMBL" id="JAFIQS020000008">
    <property type="protein sequence ID" value="KAH9478831.1"/>
    <property type="molecule type" value="Genomic_DNA"/>
</dbReference>
<evidence type="ECO:0000313" key="2">
    <source>
        <dbReference type="Proteomes" id="UP000664032"/>
    </source>
</evidence>
<keyword evidence="2" id="KW-1185">Reference proteome</keyword>
<protein>
    <submittedName>
        <fullName evidence="1">Uncharacterized protein</fullName>
    </submittedName>
</protein>
<organism evidence="1 2">
    <name type="scientific">Psilocybe cubensis</name>
    <name type="common">Psychedelic mushroom</name>
    <name type="synonym">Stropharia cubensis</name>
    <dbReference type="NCBI Taxonomy" id="181762"/>
    <lineage>
        <taxon>Eukaryota</taxon>
        <taxon>Fungi</taxon>
        <taxon>Dikarya</taxon>
        <taxon>Basidiomycota</taxon>
        <taxon>Agaricomycotina</taxon>
        <taxon>Agaricomycetes</taxon>
        <taxon>Agaricomycetidae</taxon>
        <taxon>Agaricales</taxon>
        <taxon>Agaricineae</taxon>
        <taxon>Strophariaceae</taxon>
        <taxon>Psilocybe</taxon>
    </lineage>
</organism>
<reference evidence="1" key="1">
    <citation type="submission" date="2021-10" db="EMBL/GenBank/DDBJ databases">
        <title>Psilocybe cubensis genome.</title>
        <authorList>
            <person name="Mckernan K.J."/>
            <person name="Crawford S."/>
            <person name="Trippe A."/>
            <person name="Kane L.T."/>
            <person name="Mclaughlin S."/>
        </authorList>
    </citation>
    <scope>NUCLEOTIDE SEQUENCE</scope>
    <source>
        <strain evidence="1">MGC-MH-2018</strain>
    </source>
</reference>
<name>A0ACB8GTC5_PSICU</name>
<accession>A0ACB8GTC5</accession>
<proteinExistence type="predicted"/>
<dbReference type="Proteomes" id="UP000664032">
    <property type="component" value="Unassembled WGS sequence"/>
</dbReference>
<evidence type="ECO:0000313" key="1">
    <source>
        <dbReference type="EMBL" id="KAH9478831.1"/>
    </source>
</evidence>
<gene>
    <name evidence="1" type="ORF">JR316_0009293</name>
</gene>
<comment type="caution">
    <text evidence="1">The sequence shown here is derived from an EMBL/GenBank/DDBJ whole genome shotgun (WGS) entry which is preliminary data.</text>
</comment>